<dbReference type="InterPro" id="IPR018303">
    <property type="entry name" value="ATPase_P-typ_P_site"/>
</dbReference>
<dbReference type="GO" id="GO:0140581">
    <property type="term" value="F:P-type monovalent copper transporter activity"/>
    <property type="evidence" value="ECO:0007669"/>
    <property type="project" value="UniProtKB-EC"/>
</dbReference>
<protein>
    <recommendedName>
        <fullName evidence="2">P-type Cu(+) transporter</fullName>
        <ecNumber evidence="2">7.2.2.8</ecNumber>
    </recommendedName>
</protein>
<evidence type="ECO:0000256" key="9">
    <source>
        <dbReference type="ARBA" id="ARBA00022840"/>
    </source>
</evidence>
<feature type="domain" description="HMA" evidence="16">
    <location>
        <begin position="297"/>
        <end position="363"/>
    </location>
</feature>
<comment type="subcellular location">
    <subcellularLocation>
        <location evidence="1">Golgi apparatus</location>
        <location evidence="1">trans-Golgi network membrane</location>
        <topology evidence="1">Multi-pass membrane protein</topology>
    </subcellularLocation>
    <subcellularLocation>
        <location evidence="15">Membrane</location>
    </subcellularLocation>
</comment>
<evidence type="ECO:0000256" key="3">
    <source>
        <dbReference type="ARBA" id="ARBA00022448"/>
    </source>
</evidence>
<dbReference type="GO" id="GO:0016020">
    <property type="term" value="C:membrane"/>
    <property type="evidence" value="ECO:0007669"/>
    <property type="project" value="UniProtKB-SubCell"/>
</dbReference>
<feature type="domain" description="HMA" evidence="16">
    <location>
        <begin position="10"/>
        <end position="76"/>
    </location>
</feature>
<dbReference type="InterPro" id="IPR023299">
    <property type="entry name" value="ATPase_P-typ_cyto_dom_N"/>
</dbReference>
<evidence type="ECO:0000313" key="17">
    <source>
        <dbReference type="EMBL" id="GMS94666.1"/>
    </source>
</evidence>
<proteinExistence type="inferred from homology"/>
<gene>
    <name evidence="17" type="ORF">PENTCL1PPCAC_16841</name>
</gene>
<dbReference type="InterPro" id="IPR008250">
    <property type="entry name" value="ATPase_P-typ_transduc_dom_A_sf"/>
</dbReference>
<dbReference type="PANTHER" id="PTHR46594">
    <property type="entry name" value="P-TYPE CATION-TRANSPORTING ATPASE"/>
    <property type="match status" value="1"/>
</dbReference>
<dbReference type="Pfam" id="PF00702">
    <property type="entry name" value="Hydrolase"/>
    <property type="match status" value="1"/>
</dbReference>
<feature type="transmembrane region" description="Helical" evidence="15">
    <location>
        <begin position="464"/>
        <end position="487"/>
    </location>
</feature>
<dbReference type="SFLD" id="SFLDF00027">
    <property type="entry name" value="p-type_atpase"/>
    <property type="match status" value="1"/>
</dbReference>
<feature type="transmembrane region" description="Helical" evidence="15">
    <location>
        <begin position="690"/>
        <end position="714"/>
    </location>
</feature>
<sequence length="1176" mass="126390">FSMWPDILSQEGKVSVEGMTCMSCVNRIQDTMGAKDGILKCIVSLEEKTATVIFDGSLWNGEKMAEAINDMGFKSKLISIRETTMEEVNKNREKRRTKVSIKGMTCISCVQTIQNKMKGVSGVLSINVDLKKEEGDIIYMNPPLTGGKVVQAIDDCGFDASLISDEVCLDMPSSSFSLPSPEVKISNGISSHKRTKRNPKASVKFNPVKVDKYSGTGESTEKCSIAINGMTCASCVRNIEMRIGKMKGVNSIVVALIAAKAEIVYEPSLVNVNDLVNAINDLGYSAVFLEHGGSNYSNIHIIVGGLDSESAVNRLESHVMSRKGVESCSASLANSILTVEYSSHYIGPRDIMNTVESLGFTAELATKEDQVKRLDHSEEVAKWWNTFLWSLACGIPVMLTMIVFHWILMTPMHPERQTTIFSPALSLDNLILLVLSTPIQLWCGRHFYSAAWKSVKHGTMNMDVLIVLATSIAYIYSVGVLVAALVLNWPSSPMTFFDVPPMLIVFIALGRYLEHKAKGKTSEALSRLMSLQAKEATIVTLDANGREETERGISIELVQRGDIIKVLGGSKIPVDGVVIQGHSSVDESFITGESMPIVKKVGDSVVGGSLNTKGTILIQATHVGNESTLAQIVKLVEEAQTSKAPIQQLADKIAGMFVPLVIVVSIATLIGWILIGYFDDSIQGDSRTELIIRVALEASITVLAIACPCSLGLATPTAVMVATGMGATNGILIKGGEPLERVHKVTTVVFDKTGTITEGKPRVVSIVSLRSTSSLPIPTLMSVIGSAESFSEHPIGNAITAFTQSYLGTEQKASVSKFYASPGNGISCRVEGARQVSITNGILPSPSLNEGESTTLAPADVLYVQADNDNVKWSELNDSFDVLIGNERLLERRGVSVDEKTKAFLKEERAKARISVVAAIDGEVVAIVSIADKVKKEAALCVFSLRQRGKRVILLTGDNVTTAEATARQVGISEVFAQVLPNQKQAKVEALQDAGESVAMVGDGVNDSPALASAHVGIAIAAGSEVAIESARIVLVKSDLLDVVAAMDLSKETTKRIRLNFLFAIIYNVIGIPIAAGVFRPLGFYLQPWMAAAAMALSSVSVVTSSLLLKRWKKPTTHTLKTAEFNRFVSEELTTGRFPVHVNEGVNGLGKRGKKNESSLSLASSNLSSFFGGSTA</sequence>
<dbReference type="FunFam" id="2.70.150.10:FF:000002">
    <property type="entry name" value="Copper-transporting ATPase 1, putative"/>
    <property type="match status" value="1"/>
</dbReference>
<evidence type="ECO:0000256" key="1">
    <source>
        <dbReference type="ARBA" id="ARBA00004166"/>
    </source>
</evidence>
<feature type="transmembrane region" description="Helical" evidence="15">
    <location>
        <begin position="1059"/>
        <end position="1079"/>
    </location>
</feature>
<dbReference type="Pfam" id="PF00403">
    <property type="entry name" value="HMA"/>
    <property type="match status" value="4"/>
</dbReference>
<feature type="domain" description="HMA" evidence="16">
    <location>
        <begin position="95"/>
        <end position="161"/>
    </location>
</feature>
<keyword evidence="9 15" id="KW-0067">ATP-binding</keyword>
<keyword evidence="7 15" id="KW-0547">Nucleotide-binding</keyword>
<feature type="domain" description="HMA" evidence="16">
    <location>
        <begin position="221"/>
        <end position="287"/>
    </location>
</feature>
<dbReference type="PRINTS" id="PR00942">
    <property type="entry name" value="CUATPASEI"/>
</dbReference>
<dbReference type="InterPro" id="IPR006122">
    <property type="entry name" value="HMA_Cu_ion-bd"/>
</dbReference>
<evidence type="ECO:0000256" key="5">
    <source>
        <dbReference type="ARBA" id="ARBA00022723"/>
    </source>
</evidence>
<dbReference type="EMBL" id="BTSX01000004">
    <property type="protein sequence ID" value="GMS94666.1"/>
    <property type="molecule type" value="Genomic_DNA"/>
</dbReference>
<keyword evidence="6" id="KW-0677">Repeat</keyword>
<dbReference type="InterPro" id="IPR006121">
    <property type="entry name" value="HMA_dom"/>
</dbReference>
<evidence type="ECO:0000256" key="15">
    <source>
        <dbReference type="RuleBase" id="RU362081"/>
    </source>
</evidence>
<evidence type="ECO:0000256" key="2">
    <source>
        <dbReference type="ARBA" id="ARBA00012517"/>
    </source>
</evidence>
<dbReference type="PROSITE" id="PS00154">
    <property type="entry name" value="ATPASE_E1_E2"/>
    <property type="match status" value="1"/>
</dbReference>
<dbReference type="EC" id="7.2.2.8" evidence="2"/>
<accession>A0AAV5TK45</accession>
<dbReference type="NCBIfam" id="TIGR01525">
    <property type="entry name" value="ATPase-IB_hvy"/>
    <property type="match status" value="1"/>
</dbReference>
<keyword evidence="10" id="KW-1278">Translocase</keyword>
<dbReference type="Proteomes" id="UP001432027">
    <property type="component" value="Unassembled WGS sequence"/>
</dbReference>
<dbReference type="PROSITE" id="PS50846">
    <property type="entry name" value="HMA_2"/>
    <property type="match status" value="4"/>
</dbReference>
<keyword evidence="18" id="KW-1185">Reference proteome</keyword>
<dbReference type="InterPro" id="IPR027256">
    <property type="entry name" value="P-typ_ATPase_IB"/>
</dbReference>
<dbReference type="SFLD" id="SFLDS00003">
    <property type="entry name" value="Haloacid_Dehalogenase"/>
    <property type="match status" value="1"/>
</dbReference>
<keyword evidence="11 15" id="KW-1133">Transmembrane helix</keyword>
<dbReference type="GO" id="GO:0016887">
    <property type="term" value="F:ATP hydrolysis activity"/>
    <property type="evidence" value="ECO:0007669"/>
    <property type="project" value="InterPro"/>
</dbReference>
<feature type="transmembrane region" description="Helical" evidence="15">
    <location>
        <begin position="653"/>
        <end position="678"/>
    </location>
</feature>
<reference evidence="17" key="1">
    <citation type="submission" date="2023-10" db="EMBL/GenBank/DDBJ databases">
        <title>Genome assembly of Pristionchus species.</title>
        <authorList>
            <person name="Yoshida K."/>
            <person name="Sommer R.J."/>
        </authorList>
    </citation>
    <scope>NUCLEOTIDE SEQUENCE</scope>
    <source>
        <strain evidence="17">RS0144</strain>
    </source>
</reference>
<dbReference type="InterPro" id="IPR023298">
    <property type="entry name" value="ATPase_P-typ_TM_dom_sf"/>
</dbReference>
<evidence type="ECO:0000256" key="14">
    <source>
        <dbReference type="ARBA" id="ARBA00023136"/>
    </source>
</evidence>
<evidence type="ECO:0000256" key="8">
    <source>
        <dbReference type="ARBA" id="ARBA00022796"/>
    </source>
</evidence>
<evidence type="ECO:0000256" key="7">
    <source>
        <dbReference type="ARBA" id="ARBA00022741"/>
    </source>
</evidence>
<evidence type="ECO:0000259" key="16">
    <source>
        <dbReference type="PROSITE" id="PS50846"/>
    </source>
</evidence>
<name>A0AAV5TK45_9BILA</name>
<dbReference type="InterPro" id="IPR017969">
    <property type="entry name" value="Heavy-metal-associated_CS"/>
</dbReference>
<dbReference type="Gene3D" id="2.70.150.10">
    <property type="entry name" value="Calcium-transporting ATPase, cytoplasmic transduction domain A"/>
    <property type="match status" value="1"/>
</dbReference>
<dbReference type="AlphaFoldDB" id="A0AAV5TK45"/>
<dbReference type="InterPro" id="IPR036412">
    <property type="entry name" value="HAD-like_sf"/>
</dbReference>
<dbReference type="Gene3D" id="3.40.50.1000">
    <property type="entry name" value="HAD superfamily/HAD-like"/>
    <property type="match status" value="2"/>
</dbReference>
<feature type="non-terminal residue" evidence="17">
    <location>
        <position position="1176"/>
    </location>
</feature>
<keyword evidence="13" id="KW-0406">Ion transport</keyword>
<dbReference type="SUPFAM" id="SSF56784">
    <property type="entry name" value="HAD-like"/>
    <property type="match status" value="1"/>
</dbReference>
<dbReference type="SUPFAM" id="SSF81665">
    <property type="entry name" value="Calcium ATPase, transmembrane domain M"/>
    <property type="match status" value="1"/>
</dbReference>
<dbReference type="CDD" id="cd02094">
    <property type="entry name" value="P-type_ATPase_Cu-like"/>
    <property type="match status" value="1"/>
</dbReference>
<keyword evidence="3" id="KW-0813">Transport</keyword>
<evidence type="ECO:0000256" key="4">
    <source>
        <dbReference type="ARBA" id="ARBA00022692"/>
    </source>
</evidence>
<keyword evidence="14 15" id="KW-0472">Membrane</keyword>
<dbReference type="Pfam" id="PF00122">
    <property type="entry name" value="E1-E2_ATPase"/>
    <property type="match status" value="1"/>
</dbReference>
<dbReference type="InterPro" id="IPR023214">
    <property type="entry name" value="HAD_sf"/>
</dbReference>
<evidence type="ECO:0000256" key="13">
    <source>
        <dbReference type="ARBA" id="ARBA00023065"/>
    </source>
</evidence>
<evidence type="ECO:0000256" key="12">
    <source>
        <dbReference type="ARBA" id="ARBA00023008"/>
    </source>
</evidence>
<evidence type="ECO:0000313" key="18">
    <source>
        <dbReference type="Proteomes" id="UP001432027"/>
    </source>
</evidence>
<keyword evidence="12" id="KW-0186">Copper</keyword>
<feature type="non-terminal residue" evidence="17">
    <location>
        <position position="1"/>
    </location>
</feature>
<keyword evidence="4 15" id="KW-0812">Transmembrane</keyword>
<dbReference type="InterPro" id="IPR044492">
    <property type="entry name" value="P_typ_ATPase_HD_dom"/>
</dbReference>
<dbReference type="PRINTS" id="PR00119">
    <property type="entry name" value="CATATPASE"/>
</dbReference>
<keyword evidence="5 15" id="KW-0479">Metal-binding</keyword>
<dbReference type="SUPFAM" id="SSF55008">
    <property type="entry name" value="HMA, heavy metal-associated domain"/>
    <property type="match status" value="4"/>
</dbReference>
<feature type="transmembrane region" description="Helical" evidence="15">
    <location>
        <begin position="1085"/>
        <end position="1109"/>
    </location>
</feature>
<organism evidence="17 18">
    <name type="scientific">Pristionchus entomophagus</name>
    <dbReference type="NCBI Taxonomy" id="358040"/>
    <lineage>
        <taxon>Eukaryota</taxon>
        <taxon>Metazoa</taxon>
        <taxon>Ecdysozoa</taxon>
        <taxon>Nematoda</taxon>
        <taxon>Chromadorea</taxon>
        <taxon>Rhabditida</taxon>
        <taxon>Rhabditina</taxon>
        <taxon>Diplogasteromorpha</taxon>
        <taxon>Diplogasteroidea</taxon>
        <taxon>Neodiplogasteridae</taxon>
        <taxon>Pristionchus</taxon>
    </lineage>
</organism>
<dbReference type="InterPro" id="IPR036163">
    <property type="entry name" value="HMA_dom_sf"/>
</dbReference>
<keyword evidence="8" id="KW-0187">Copper transport</keyword>
<dbReference type="Gene3D" id="3.40.1110.10">
    <property type="entry name" value="Calcium-transporting ATPase, cytoplasmic domain N"/>
    <property type="match status" value="1"/>
</dbReference>
<comment type="caution">
    <text evidence="17">The sequence shown here is derived from an EMBL/GenBank/DDBJ whole genome shotgun (WGS) entry which is preliminary data.</text>
</comment>
<feature type="transmembrane region" description="Helical" evidence="15">
    <location>
        <begin position="493"/>
        <end position="513"/>
    </location>
</feature>
<dbReference type="CDD" id="cd00371">
    <property type="entry name" value="HMA"/>
    <property type="match status" value="4"/>
</dbReference>
<comment type="similarity">
    <text evidence="15">Belongs to the cation transport ATPase (P-type) (TC 3.A.3) family. Type IB subfamily.</text>
</comment>
<dbReference type="InterPro" id="IPR001757">
    <property type="entry name" value="P_typ_ATPase"/>
</dbReference>
<dbReference type="PANTHER" id="PTHR46594:SF4">
    <property type="entry name" value="P-TYPE CATION-TRANSPORTING ATPASE"/>
    <property type="match status" value="1"/>
</dbReference>
<dbReference type="Gene3D" id="3.30.70.100">
    <property type="match status" value="4"/>
</dbReference>
<dbReference type="FunFam" id="3.30.70.100:FF:000043">
    <property type="entry name" value="Copper-transporting ATPase 2"/>
    <property type="match status" value="1"/>
</dbReference>
<dbReference type="InterPro" id="IPR059000">
    <property type="entry name" value="ATPase_P-type_domA"/>
</dbReference>
<evidence type="ECO:0000256" key="10">
    <source>
        <dbReference type="ARBA" id="ARBA00022967"/>
    </source>
</evidence>
<dbReference type="SFLD" id="SFLDG00002">
    <property type="entry name" value="C1.7:_P-type_atpase_like"/>
    <property type="match status" value="1"/>
</dbReference>
<dbReference type="SUPFAM" id="SSF81660">
    <property type="entry name" value="Metal cation-transporting ATPase, ATP-binding domain N"/>
    <property type="match status" value="1"/>
</dbReference>
<feature type="transmembrane region" description="Helical" evidence="15">
    <location>
        <begin position="387"/>
        <end position="408"/>
    </location>
</feature>
<dbReference type="NCBIfam" id="TIGR01494">
    <property type="entry name" value="ATPase_P-type"/>
    <property type="match status" value="2"/>
</dbReference>
<dbReference type="GO" id="GO:0005524">
    <property type="term" value="F:ATP binding"/>
    <property type="evidence" value="ECO:0007669"/>
    <property type="project" value="UniProtKB-UniRule"/>
</dbReference>
<dbReference type="FunFam" id="3.30.70.100:FF:000001">
    <property type="entry name" value="ATPase copper transporting beta"/>
    <property type="match status" value="3"/>
</dbReference>
<dbReference type="GO" id="GO:0005507">
    <property type="term" value="F:copper ion binding"/>
    <property type="evidence" value="ECO:0007669"/>
    <property type="project" value="InterPro"/>
</dbReference>
<dbReference type="NCBIfam" id="TIGR00003">
    <property type="entry name" value="copper ion binding protein"/>
    <property type="match status" value="3"/>
</dbReference>
<dbReference type="PROSITE" id="PS01047">
    <property type="entry name" value="HMA_1"/>
    <property type="match status" value="1"/>
</dbReference>
<dbReference type="SUPFAM" id="SSF81653">
    <property type="entry name" value="Calcium ATPase, transduction domain A"/>
    <property type="match status" value="1"/>
</dbReference>
<evidence type="ECO:0000256" key="6">
    <source>
        <dbReference type="ARBA" id="ARBA00022737"/>
    </source>
</evidence>
<dbReference type="GO" id="GO:0005802">
    <property type="term" value="C:trans-Golgi network"/>
    <property type="evidence" value="ECO:0007669"/>
    <property type="project" value="UniProtKB-ARBA"/>
</dbReference>
<evidence type="ECO:0000256" key="11">
    <source>
        <dbReference type="ARBA" id="ARBA00022989"/>
    </source>
</evidence>